<keyword evidence="2" id="KW-1133">Transmembrane helix</keyword>
<feature type="compositionally biased region" description="Low complexity" evidence="1">
    <location>
        <begin position="13"/>
        <end position="24"/>
    </location>
</feature>
<organism evidence="3 4">
    <name type="scientific">Volvox reticuliferus</name>
    <dbReference type="NCBI Taxonomy" id="1737510"/>
    <lineage>
        <taxon>Eukaryota</taxon>
        <taxon>Viridiplantae</taxon>
        <taxon>Chlorophyta</taxon>
        <taxon>core chlorophytes</taxon>
        <taxon>Chlorophyceae</taxon>
        <taxon>CS clade</taxon>
        <taxon>Chlamydomonadales</taxon>
        <taxon>Volvocaceae</taxon>
        <taxon>Volvox</taxon>
    </lineage>
</organism>
<accession>A0A8J4GER2</accession>
<dbReference type="Proteomes" id="UP000722791">
    <property type="component" value="Unassembled WGS sequence"/>
</dbReference>
<keyword evidence="2" id="KW-0472">Membrane</keyword>
<sequence length="119" mass="12823">MSGGRTDGDAAERGAGAAAAVPAADRTDPRVGSQPCSSMKTPVWGKYMRTAQWALALVALSLAVAEDGWSRLAPFRYLLAVTVMTLVLILVGGMLEWYSRARHLALSINIAFDFIWILI</sequence>
<feature type="transmembrane region" description="Helical" evidence="2">
    <location>
        <begin position="77"/>
        <end position="95"/>
    </location>
</feature>
<feature type="non-terminal residue" evidence="3">
    <location>
        <position position="1"/>
    </location>
</feature>
<feature type="region of interest" description="Disordered" evidence="1">
    <location>
        <begin position="1"/>
        <end position="38"/>
    </location>
</feature>
<dbReference type="AlphaFoldDB" id="A0A8J4GER2"/>
<keyword evidence="2" id="KW-0812">Transmembrane</keyword>
<dbReference type="EMBL" id="BNCQ01000019">
    <property type="protein sequence ID" value="GIM05730.1"/>
    <property type="molecule type" value="Genomic_DNA"/>
</dbReference>
<protein>
    <submittedName>
        <fullName evidence="3">Uncharacterized protein</fullName>
    </submittedName>
</protein>
<gene>
    <name evidence="3" type="ORF">Vretimale_10172</name>
</gene>
<evidence type="ECO:0000313" key="3">
    <source>
        <dbReference type="EMBL" id="GIM05730.1"/>
    </source>
</evidence>
<reference evidence="3" key="1">
    <citation type="journal article" date="2021" name="Proc. Natl. Acad. Sci. U.S.A.">
        <title>Three genomes in the algal genus Volvox reveal the fate of a haploid sex-determining region after a transition to homothallism.</title>
        <authorList>
            <person name="Yamamoto K."/>
            <person name="Hamaji T."/>
            <person name="Kawai-Toyooka H."/>
            <person name="Matsuzaki R."/>
            <person name="Takahashi F."/>
            <person name="Nishimura Y."/>
            <person name="Kawachi M."/>
            <person name="Noguchi H."/>
            <person name="Minakuchi Y."/>
            <person name="Umen J.G."/>
            <person name="Toyoda A."/>
            <person name="Nozaki H."/>
        </authorList>
    </citation>
    <scope>NUCLEOTIDE SEQUENCE</scope>
    <source>
        <strain evidence="3">NIES-3785</strain>
    </source>
</reference>
<evidence type="ECO:0000256" key="2">
    <source>
        <dbReference type="SAM" id="Phobius"/>
    </source>
</evidence>
<evidence type="ECO:0000256" key="1">
    <source>
        <dbReference type="SAM" id="MobiDB-lite"/>
    </source>
</evidence>
<evidence type="ECO:0000313" key="4">
    <source>
        <dbReference type="Proteomes" id="UP000722791"/>
    </source>
</evidence>
<proteinExistence type="predicted"/>
<comment type="caution">
    <text evidence="3">The sequence shown here is derived from an EMBL/GenBank/DDBJ whole genome shotgun (WGS) entry which is preliminary data.</text>
</comment>
<name>A0A8J4GER2_9CHLO</name>
<feature type="compositionally biased region" description="Basic and acidic residues" evidence="1">
    <location>
        <begin position="1"/>
        <end position="12"/>
    </location>
</feature>